<evidence type="ECO:0000256" key="1">
    <source>
        <dbReference type="ARBA" id="ARBA00021364"/>
    </source>
</evidence>
<dbReference type="OrthoDB" id="3364440at2759"/>
<dbReference type="HOGENOM" id="CLU_017290_6_1_1"/>
<dbReference type="PANTHER" id="PTHR43785">
    <property type="entry name" value="GAMMA-GLUTAMYLPUTRESCINE SYNTHETASE"/>
    <property type="match status" value="1"/>
</dbReference>
<dbReference type="SUPFAM" id="SSF55931">
    <property type="entry name" value="Glutamine synthetase/guanido kinase"/>
    <property type="match status" value="1"/>
</dbReference>
<proteinExistence type="inferred from homology"/>
<dbReference type="InterPro" id="IPR014746">
    <property type="entry name" value="Gln_synth/guanido_kin_cat_dom"/>
</dbReference>
<organism evidence="6 7">
    <name type="scientific">Pisolithus tinctorius Marx 270</name>
    <dbReference type="NCBI Taxonomy" id="870435"/>
    <lineage>
        <taxon>Eukaryota</taxon>
        <taxon>Fungi</taxon>
        <taxon>Dikarya</taxon>
        <taxon>Basidiomycota</taxon>
        <taxon>Agaricomycotina</taxon>
        <taxon>Agaricomycetes</taxon>
        <taxon>Agaricomycetidae</taxon>
        <taxon>Boletales</taxon>
        <taxon>Sclerodermatineae</taxon>
        <taxon>Pisolithaceae</taxon>
        <taxon>Pisolithus</taxon>
    </lineage>
</organism>
<dbReference type="Gene3D" id="3.30.590.10">
    <property type="entry name" value="Glutamine synthetase/guanido kinase, catalytic domain"/>
    <property type="match status" value="1"/>
</dbReference>
<evidence type="ECO:0000256" key="2">
    <source>
        <dbReference type="ARBA" id="ARBA00022598"/>
    </source>
</evidence>
<dbReference type="AlphaFoldDB" id="A0A0C3NWE8"/>
<name>A0A0C3NWE8_PISTI</name>
<dbReference type="InterPro" id="IPR036651">
    <property type="entry name" value="Gln_synt_N_sf"/>
</dbReference>
<dbReference type="InParanoid" id="A0A0C3NWE8"/>
<dbReference type="GO" id="GO:0004356">
    <property type="term" value="F:glutamine synthetase activity"/>
    <property type="evidence" value="ECO:0007669"/>
    <property type="project" value="InterPro"/>
</dbReference>
<evidence type="ECO:0000256" key="3">
    <source>
        <dbReference type="PROSITE-ProRule" id="PRU01331"/>
    </source>
</evidence>
<gene>
    <name evidence="6" type="ORF">M404DRAFT_1000194</name>
</gene>
<reference evidence="7" key="2">
    <citation type="submission" date="2015-01" db="EMBL/GenBank/DDBJ databases">
        <title>Evolutionary Origins and Diversification of the Mycorrhizal Mutualists.</title>
        <authorList>
            <consortium name="DOE Joint Genome Institute"/>
            <consortium name="Mycorrhizal Genomics Consortium"/>
            <person name="Kohler A."/>
            <person name="Kuo A."/>
            <person name="Nagy L.G."/>
            <person name="Floudas D."/>
            <person name="Copeland A."/>
            <person name="Barry K.W."/>
            <person name="Cichocki N."/>
            <person name="Veneault-Fourrey C."/>
            <person name="LaButti K."/>
            <person name="Lindquist E.A."/>
            <person name="Lipzen A."/>
            <person name="Lundell T."/>
            <person name="Morin E."/>
            <person name="Murat C."/>
            <person name="Riley R."/>
            <person name="Ohm R."/>
            <person name="Sun H."/>
            <person name="Tunlid A."/>
            <person name="Henrissat B."/>
            <person name="Grigoriev I.V."/>
            <person name="Hibbett D.S."/>
            <person name="Martin F."/>
        </authorList>
    </citation>
    <scope>NUCLEOTIDE SEQUENCE [LARGE SCALE GENOMIC DNA]</scope>
    <source>
        <strain evidence="7">Marx 270</strain>
    </source>
</reference>
<dbReference type="Gene3D" id="3.10.20.70">
    <property type="entry name" value="Glutamine synthetase, N-terminal domain"/>
    <property type="match status" value="1"/>
</dbReference>
<keyword evidence="2" id="KW-0436">Ligase</keyword>
<evidence type="ECO:0000259" key="5">
    <source>
        <dbReference type="PROSITE" id="PS51987"/>
    </source>
</evidence>
<dbReference type="PROSITE" id="PS51987">
    <property type="entry name" value="GS_CATALYTIC"/>
    <property type="match status" value="1"/>
</dbReference>
<dbReference type="Pfam" id="PF00120">
    <property type="entry name" value="Gln-synt_C"/>
    <property type="match status" value="1"/>
</dbReference>
<dbReference type="SMART" id="SM01230">
    <property type="entry name" value="Gln-synt_C"/>
    <property type="match status" value="1"/>
</dbReference>
<dbReference type="EMBL" id="KN831968">
    <property type="protein sequence ID" value="KIO05180.1"/>
    <property type="molecule type" value="Genomic_DNA"/>
</dbReference>
<protein>
    <recommendedName>
        <fullName evidence="1">Glutamine synthetase</fullName>
    </recommendedName>
</protein>
<sequence length="505" mass="54637">MNPAMKTTASATAQSSPSIDFGVGYTPTTVSAGTVPVDIAPAPTMFGARAETHRSLEHLGVKFIRVQWVDLSNFIHCRLLTISHFYKLLRASRPGVAITKAALGLVFLTLTEGFGVCGEYILVMDLSSVRLCGYAPGHAAVFGYFQEKYPLGGKLDVPLCPRTNLKRIVKYAEEELKTKFLVGFETEFILLTITQSGIKAPNNHGWSRTAALASGTTELTVLEEIADALATSGIELQMFHSEAAPGQYEVVTGPLPPLEAADALAHTRETIYNIARKHGMHATLAPRLYANSCGSGAHTHISVHSTSGPSPPSELHPSILTTHESRFLAGLMAHLPSVIAFTLPLPQSYARMTDGIWSGGTWASWGVEHREVPVRLTNPSSPQTRNFEVKTVDGTASPYLVLAGLISAGIIGIRDQLELTVEGCGEKAAAELTEAERAEKGIMKRLPLDVESARQYLLEDQKIGEVIGEEVVRKYVAVNKTLEGLIVQQETESEHAAVIRLVETY</sequence>
<dbReference type="GO" id="GO:0006542">
    <property type="term" value="P:glutamine biosynthetic process"/>
    <property type="evidence" value="ECO:0007669"/>
    <property type="project" value="InterPro"/>
</dbReference>
<reference evidence="6 7" key="1">
    <citation type="submission" date="2014-04" db="EMBL/GenBank/DDBJ databases">
        <authorList>
            <consortium name="DOE Joint Genome Institute"/>
            <person name="Kuo A."/>
            <person name="Kohler A."/>
            <person name="Costa M.D."/>
            <person name="Nagy L.G."/>
            <person name="Floudas D."/>
            <person name="Copeland A."/>
            <person name="Barry K.W."/>
            <person name="Cichocki N."/>
            <person name="Veneault-Fourrey C."/>
            <person name="LaButti K."/>
            <person name="Lindquist E.A."/>
            <person name="Lipzen A."/>
            <person name="Lundell T."/>
            <person name="Morin E."/>
            <person name="Murat C."/>
            <person name="Sun H."/>
            <person name="Tunlid A."/>
            <person name="Henrissat B."/>
            <person name="Grigoriev I.V."/>
            <person name="Hibbett D.S."/>
            <person name="Martin F."/>
            <person name="Nordberg H.P."/>
            <person name="Cantor M.N."/>
            <person name="Hua S.X."/>
        </authorList>
    </citation>
    <scope>NUCLEOTIDE SEQUENCE [LARGE SCALE GENOMIC DNA]</scope>
    <source>
        <strain evidence="6 7">Marx 270</strain>
    </source>
</reference>
<dbReference type="Proteomes" id="UP000054217">
    <property type="component" value="Unassembled WGS sequence"/>
</dbReference>
<dbReference type="PANTHER" id="PTHR43785:SF2">
    <property type="entry name" value="TYPE-1 GLUTAMINE SYNTHETASE 1"/>
    <property type="match status" value="1"/>
</dbReference>
<evidence type="ECO:0000313" key="6">
    <source>
        <dbReference type="EMBL" id="KIO05180.1"/>
    </source>
</evidence>
<dbReference type="STRING" id="870435.A0A0C3NWE8"/>
<evidence type="ECO:0000256" key="4">
    <source>
        <dbReference type="RuleBase" id="RU000384"/>
    </source>
</evidence>
<dbReference type="InterPro" id="IPR008146">
    <property type="entry name" value="Gln_synth_cat_dom"/>
</dbReference>
<accession>A0A0C3NWE8</accession>
<keyword evidence="7" id="KW-1185">Reference proteome</keyword>
<feature type="domain" description="GS catalytic" evidence="5">
    <location>
        <begin position="161"/>
        <end position="505"/>
    </location>
</feature>
<comment type="similarity">
    <text evidence="3 4">Belongs to the glutamine synthetase family.</text>
</comment>
<evidence type="ECO:0000313" key="7">
    <source>
        <dbReference type="Proteomes" id="UP000054217"/>
    </source>
</evidence>